<dbReference type="EMBL" id="FNCJ01000021">
    <property type="protein sequence ID" value="SDI36042.1"/>
    <property type="molecule type" value="Genomic_DNA"/>
</dbReference>
<evidence type="ECO:0000259" key="7">
    <source>
        <dbReference type="PROSITE" id="PS51900"/>
    </source>
</evidence>
<comment type="similarity">
    <text evidence="1">Belongs to the 'phage' integrase family.</text>
</comment>
<dbReference type="InterPro" id="IPR004107">
    <property type="entry name" value="Integrase_SAM-like_N"/>
</dbReference>
<dbReference type="InterPro" id="IPR013762">
    <property type="entry name" value="Integrase-like_cat_sf"/>
</dbReference>
<dbReference type="InterPro" id="IPR044068">
    <property type="entry name" value="CB"/>
</dbReference>
<evidence type="ECO:0000256" key="4">
    <source>
        <dbReference type="ARBA" id="ARBA00023172"/>
    </source>
</evidence>
<dbReference type="GO" id="GO:0006310">
    <property type="term" value="P:DNA recombination"/>
    <property type="evidence" value="ECO:0007669"/>
    <property type="project" value="UniProtKB-KW"/>
</dbReference>
<dbReference type="Proteomes" id="UP000199706">
    <property type="component" value="Unassembled WGS sequence"/>
</dbReference>
<protein>
    <submittedName>
        <fullName evidence="8">Site-specific recombinase XerD</fullName>
    </submittedName>
</protein>
<dbReference type="InterPro" id="IPR011010">
    <property type="entry name" value="DNA_brk_join_enz"/>
</dbReference>
<evidence type="ECO:0000259" key="6">
    <source>
        <dbReference type="PROSITE" id="PS51898"/>
    </source>
</evidence>
<dbReference type="Pfam" id="PF02899">
    <property type="entry name" value="Phage_int_SAM_1"/>
    <property type="match status" value="1"/>
</dbReference>
<keyword evidence="4" id="KW-0233">DNA recombination</keyword>
<keyword evidence="3 5" id="KW-0238">DNA-binding</keyword>
<keyword evidence="2" id="KW-0229">DNA integration</keyword>
<reference evidence="8 9" key="1">
    <citation type="submission" date="2016-10" db="EMBL/GenBank/DDBJ databases">
        <authorList>
            <person name="de Groot N.N."/>
        </authorList>
    </citation>
    <scope>NUCLEOTIDE SEQUENCE [LARGE SCALE GENOMIC DNA]</scope>
    <source>
        <strain evidence="8 9">LMG 2247</strain>
    </source>
</reference>
<dbReference type="PROSITE" id="PS51900">
    <property type="entry name" value="CB"/>
    <property type="match status" value="1"/>
</dbReference>
<evidence type="ECO:0000313" key="9">
    <source>
        <dbReference type="Proteomes" id="UP000199706"/>
    </source>
</evidence>
<dbReference type="PANTHER" id="PTHR30349:SF41">
    <property type="entry name" value="INTEGRASE_RECOMBINASE PROTEIN MJ0367-RELATED"/>
    <property type="match status" value="1"/>
</dbReference>
<evidence type="ECO:0000256" key="1">
    <source>
        <dbReference type="ARBA" id="ARBA00008857"/>
    </source>
</evidence>
<gene>
    <name evidence="8" type="ORF">SAMN05216466_12193</name>
</gene>
<sequence length="355" mass="40662">MGADSALVEPDWERYPLIASNCYARRWIDSCSSLGLARNTITAYMYAVEGFLRFGQEHGVDLRGTSHEVIARYIGEMRTRPRRSRPNETRTGSGGFLSNATLQQRITAVRLLFEFLIDEGLLRTNPVSRGRYTSSSRFGAGSERGLVQRFHKLPWIPTEEQWATLLAAVREEPMRNRCMLAFAYDAALRREELCRLRSSDLDPAHRLLRVRAETTKGRRERVVPYSETAAELLRDYLRHRPPGRDRHALFLSESPRNHGAPITLWTWSKVVRSIALRADVPAFSTHTLRHLCLTDLARSGWQLHEIARFAGHQSLETTRQYIHLSGQDLADRFAKTMRQIHAWRVEALAAITDGQ</sequence>
<dbReference type="SUPFAM" id="SSF56349">
    <property type="entry name" value="DNA breaking-rejoining enzymes"/>
    <property type="match status" value="1"/>
</dbReference>
<dbReference type="CDD" id="cd00397">
    <property type="entry name" value="DNA_BRE_C"/>
    <property type="match status" value="1"/>
</dbReference>
<dbReference type="GO" id="GO:0015074">
    <property type="term" value="P:DNA integration"/>
    <property type="evidence" value="ECO:0007669"/>
    <property type="project" value="UniProtKB-KW"/>
</dbReference>
<name>A0A1G8JXV6_9BURK</name>
<dbReference type="GO" id="GO:0003677">
    <property type="term" value="F:DNA binding"/>
    <property type="evidence" value="ECO:0007669"/>
    <property type="project" value="UniProtKB-UniRule"/>
</dbReference>
<proteinExistence type="inferred from homology"/>
<dbReference type="RefSeq" id="WP_090692458.1">
    <property type="nucleotide sequence ID" value="NZ_FNCJ01000021.1"/>
</dbReference>
<dbReference type="OrthoDB" id="9057547at2"/>
<accession>A0A1G8JXV6</accession>
<dbReference type="PROSITE" id="PS51898">
    <property type="entry name" value="TYR_RECOMBINASE"/>
    <property type="match status" value="1"/>
</dbReference>
<dbReference type="Gene3D" id="1.10.443.10">
    <property type="entry name" value="Intergrase catalytic core"/>
    <property type="match status" value="1"/>
</dbReference>
<dbReference type="InterPro" id="IPR050090">
    <property type="entry name" value="Tyrosine_recombinase_XerCD"/>
</dbReference>
<evidence type="ECO:0000256" key="3">
    <source>
        <dbReference type="ARBA" id="ARBA00023125"/>
    </source>
</evidence>
<dbReference type="Gene3D" id="1.10.150.130">
    <property type="match status" value="1"/>
</dbReference>
<organism evidence="8 9">
    <name type="scientific">Paraburkholderia phenazinium</name>
    <dbReference type="NCBI Taxonomy" id="60549"/>
    <lineage>
        <taxon>Bacteria</taxon>
        <taxon>Pseudomonadati</taxon>
        <taxon>Pseudomonadota</taxon>
        <taxon>Betaproteobacteria</taxon>
        <taxon>Burkholderiales</taxon>
        <taxon>Burkholderiaceae</taxon>
        <taxon>Paraburkholderia</taxon>
    </lineage>
</organism>
<evidence type="ECO:0000313" key="8">
    <source>
        <dbReference type="EMBL" id="SDI36042.1"/>
    </source>
</evidence>
<dbReference type="InterPro" id="IPR010998">
    <property type="entry name" value="Integrase_recombinase_N"/>
</dbReference>
<dbReference type="PANTHER" id="PTHR30349">
    <property type="entry name" value="PHAGE INTEGRASE-RELATED"/>
    <property type="match status" value="1"/>
</dbReference>
<feature type="domain" description="Core-binding (CB)" evidence="7">
    <location>
        <begin position="18"/>
        <end position="117"/>
    </location>
</feature>
<dbReference type="AlphaFoldDB" id="A0A1G8JXV6"/>
<dbReference type="Pfam" id="PF00589">
    <property type="entry name" value="Phage_integrase"/>
    <property type="match status" value="1"/>
</dbReference>
<evidence type="ECO:0000256" key="5">
    <source>
        <dbReference type="PROSITE-ProRule" id="PRU01248"/>
    </source>
</evidence>
<dbReference type="InterPro" id="IPR002104">
    <property type="entry name" value="Integrase_catalytic"/>
</dbReference>
<feature type="domain" description="Tyr recombinase" evidence="6">
    <location>
        <begin position="152"/>
        <end position="334"/>
    </location>
</feature>
<evidence type="ECO:0000256" key="2">
    <source>
        <dbReference type="ARBA" id="ARBA00022908"/>
    </source>
</evidence>